<dbReference type="EC" id="1.15.1.2" evidence="2"/>
<gene>
    <name evidence="13" type="ORF">C8E03_101717</name>
</gene>
<dbReference type="InterPro" id="IPR051233">
    <property type="entry name" value="Desulfoferrodoxin_SOR"/>
</dbReference>
<dbReference type="EMBL" id="QICS01000001">
    <property type="protein sequence ID" value="PXV96084.1"/>
    <property type="molecule type" value="Genomic_DNA"/>
</dbReference>
<dbReference type="RefSeq" id="WP_110290304.1">
    <property type="nucleotide sequence ID" value="NZ_QICS01000001.1"/>
</dbReference>
<dbReference type="Pfam" id="PF01880">
    <property type="entry name" value="Desulfoferrodox"/>
    <property type="match status" value="1"/>
</dbReference>
<evidence type="ECO:0000256" key="9">
    <source>
        <dbReference type="ARBA" id="ARBA00031398"/>
    </source>
</evidence>
<dbReference type="Proteomes" id="UP000247523">
    <property type="component" value="Unassembled WGS sequence"/>
</dbReference>
<name>A0A318EYG3_9FIRM</name>
<evidence type="ECO:0000259" key="12">
    <source>
        <dbReference type="Pfam" id="PF06397"/>
    </source>
</evidence>
<evidence type="ECO:0000256" key="10">
    <source>
        <dbReference type="ARBA" id="ARBA00047448"/>
    </source>
</evidence>
<organism evidence="13 14">
    <name type="scientific">Lachnotalea glycerini</name>
    <dbReference type="NCBI Taxonomy" id="1763509"/>
    <lineage>
        <taxon>Bacteria</taxon>
        <taxon>Bacillati</taxon>
        <taxon>Bacillota</taxon>
        <taxon>Clostridia</taxon>
        <taxon>Lachnospirales</taxon>
        <taxon>Lachnospiraceae</taxon>
        <taxon>Lachnotalea</taxon>
    </lineage>
</organism>
<proteinExistence type="inferred from homology"/>
<evidence type="ECO:0000256" key="3">
    <source>
        <dbReference type="ARBA" id="ARBA00014839"/>
    </source>
</evidence>
<dbReference type="AlphaFoldDB" id="A0A318EYG3"/>
<keyword evidence="7" id="KW-0408">Iron</keyword>
<evidence type="ECO:0000256" key="4">
    <source>
        <dbReference type="ARBA" id="ARBA00022448"/>
    </source>
</evidence>
<dbReference type="InterPro" id="IPR036073">
    <property type="entry name" value="Desulfoferrodoxin_Fe-bd_dom_sf"/>
</dbReference>
<accession>A0A318EYG3</accession>
<dbReference type="PANTHER" id="PTHR36541:SF1">
    <property type="entry name" value="SUPEROXIDE REDUCTASE-RELATED"/>
    <property type="match status" value="1"/>
</dbReference>
<dbReference type="InterPro" id="IPR004462">
    <property type="entry name" value="Desulfoferrodoxin_N"/>
</dbReference>
<evidence type="ECO:0000256" key="7">
    <source>
        <dbReference type="ARBA" id="ARBA00023004"/>
    </source>
</evidence>
<dbReference type="InterPro" id="IPR002742">
    <property type="entry name" value="Desulfoferrodoxin_Fe-bd_dom"/>
</dbReference>
<comment type="function">
    <text evidence="8">Catalyzes the one-electron reduction of superoxide anion radical to hydrogen peroxide at a nonheme ferrous iron center. Plays a fundamental role in case of oxidative stress via its superoxide detoxification activity.</text>
</comment>
<dbReference type="SUPFAM" id="SSF49367">
    <property type="entry name" value="Superoxide reductase-like"/>
    <property type="match status" value="1"/>
</dbReference>
<comment type="similarity">
    <text evidence="1">Belongs to the desulfoferrodoxin family.</text>
</comment>
<protein>
    <recommendedName>
        <fullName evidence="3">Desulfoferrodoxin</fullName>
        <ecNumber evidence="2">1.15.1.2</ecNumber>
    </recommendedName>
    <alternativeName>
        <fullName evidence="9">Superoxide reductase</fullName>
    </alternativeName>
</protein>
<dbReference type="GO" id="GO:0050605">
    <property type="term" value="F:superoxide reductase activity"/>
    <property type="evidence" value="ECO:0007669"/>
    <property type="project" value="UniProtKB-EC"/>
</dbReference>
<evidence type="ECO:0000313" key="14">
    <source>
        <dbReference type="Proteomes" id="UP000247523"/>
    </source>
</evidence>
<comment type="catalytic activity">
    <reaction evidence="10">
        <text>reduced [rubredoxin] + superoxide + 2 H(+) = oxidized [rubredoxin] + H2O2</text>
        <dbReference type="Rhea" id="RHEA:21324"/>
        <dbReference type="Rhea" id="RHEA-COMP:10302"/>
        <dbReference type="Rhea" id="RHEA-COMP:10303"/>
        <dbReference type="ChEBI" id="CHEBI:15378"/>
        <dbReference type="ChEBI" id="CHEBI:16240"/>
        <dbReference type="ChEBI" id="CHEBI:18421"/>
        <dbReference type="ChEBI" id="CHEBI:29033"/>
        <dbReference type="ChEBI" id="CHEBI:29034"/>
        <dbReference type="EC" id="1.15.1.2"/>
    </reaction>
</comment>
<evidence type="ECO:0000256" key="8">
    <source>
        <dbReference type="ARBA" id="ARBA00024690"/>
    </source>
</evidence>
<dbReference type="PANTHER" id="PTHR36541">
    <property type="entry name" value="SUPEROXIDE REDUCTASE-RELATED"/>
    <property type="match status" value="1"/>
</dbReference>
<sequence length="127" mass="14218">MKKEPKFFVCKHCGNIITMINESGAPVSCCGETMTQIKPNTVDAATEKHVPVVTADGDLITVEVGSVEHPMVPEHFIQWIYLETDKGYQIKYLTSDDKPRAEFSLNGEKAVAAYEFCNLHGLWKKDI</sequence>
<dbReference type="SUPFAM" id="SSF57802">
    <property type="entry name" value="Rubredoxin-like"/>
    <property type="match status" value="1"/>
</dbReference>
<feature type="domain" description="Desulfoferrodoxin N-terminal" evidence="12">
    <location>
        <begin position="7"/>
        <end position="36"/>
    </location>
</feature>
<evidence type="ECO:0000256" key="2">
    <source>
        <dbReference type="ARBA" id="ARBA00012679"/>
    </source>
</evidence>
<evidence type="ECO:0000256" key="1">
    <source>
        <dbReference type="ARBA" id="ARBA00005941"/>
    </source>
</evidence>
<evidence type="ECO:0000259" key="11">
    <source>
        <dbReference type="Pfam" id="PF01880"/>
    </source>
</evidence>
<keyword evidence="6" id="KW-0249">Electron transport</keyword>
<reference evidence="13 14" key="1">
    <citation type="submission" date="2018-05" db="EMBL/GenBank/DDBJ databases">
        <title>Genomic Encyclopedia of Type Strains, Phase IV (KMG-IV): sequencing the most valuable type-strain genomes for metagenomic binning, comparative biology and taxonomic classification.</title>
        <authorList>
            <person name="Goeker M."/>
        </authorList>
    </citation>
    <scope>NUCLEOTIDE SEQUENCE [LARGE SCALE GENOMIC DNA]</scope>
    <source>
        <strain evidence="13 14">DSM 28816</strain>
    </source>
</reference>
<keyword evidence="4" id="KW-0813">Transport</keyword>
<dbReference type="Gene3D" id="2.60.40.730">
    <property type="entry name" value="SOR catalytic domain"/>
    <property type="match status" value="1"/>
</dbReference>
<dbReference type="NCBIfam" id="TIGR00332">
    <property type="entry name" value="neela_ferrous"/>
    <property type="match status" value="1"/>
</dbReference>
<dbReference type="GO" id="GO:0005506">
    <property type="term" value="F:iron ion binding"/>
    <property type="evidence" value="ECO:0007669"/>
    <property type="project" value="InterPro"/>
</dbReference>
<dbReference type="Pfam" id="PF06397">
    <property type="entry name" value="Desulfoferrod_N"/>
    <property type="match status" value="1"/>
</dbReference>
<keyword evidence="5" id="KW-0479">Metal-binding</keyword>
<evidence type="ECO:0000313" key="13">
    <source>
        <dbReference type="EMBL" id="PXV96084.1"/>
    </source>
</evidence>
<feature type="domain" description="Desulfoferrodoxin ferrous iron-binding" evidence="11">
    <location>
        <begin position="42"/>
        <end position="125"/>
    </location>
</feature>
<comment type="caution">
    <text evidence="13">The sequence shown here is derived from an EMBL/GenBank/DDBJ whole genome shotgun (WGS) entry which is preliminary data.</text>
</comment>
<evidence type="ECO:0000256" key="5">
    <source>
        <dbReference type="ARBA" id="ARBA00022723"/>
    </source>
</evidence>
<evidence type="ECO:0000256" key="6">
    <source>
        <dbReference type="ARBA" id="ARBA00022982"/>
    </source>
</evidence>